<proteinExistence type="predicted"/>
<reference evidence="1 2" key="1">
    <citation type="submission" date="2018-03" db="EMBL/GenBank/DDBJ databases">
        <title>Genomic Encyclopedia of Archaeal and Bacterial Type Strains, Phase II (KMG-II): from individual species to whole genera.</title>
        <authorList>
            <person name="Goeker M."/>
        </authorList>
    </citation>
    <scope>NUCLEOTIDE SEQUENCE [LARGE SCALE GENOMIC DNA]</scope>
    <source>
        <strain evidence="1 2">DSM 29057</strain>
    </source>
</reference>
<dbReference type="RefSeq" id="WP_106593387.1">
    <property type="nucleotide sequence ID" value="NZ_PYAS01000001.1"/>
</dbReference>
<dbReference type="EMBL" id="PYAS01000001">
    <property type="protein sequence ID" value="PSL33680.1"/>
    <property type="molecule type" value="Genomic_DNA"/>
</dbReference>
<comment type="caution">
    <text evidence="1">The sequence shown here is derived from an EMBL/GenBank/DDBJ whole genome shotgun (WGS) entry which is preliminary data.</text>
</comment>
<dbReference type="SUPFAM" id="SSF46785">
    <property type="entry name" value="Winged helix' DNA-binding domain"/>
    <property type="match status" value="1"/>
</dbReference>
<name>A0A2P8GIC2_9BACT</name>
<dbReference type="AlphaFoldDB" id="A0A2P8GIC2"/>
<keyword evidence="2" id="KW-1185">Reference proteome</keyword>
<dbReference type="OrthoDB" id="155998at2"/>
<dbReference type="Proteomes" id="UP000241964">
    <property type="component" value="Unassembled WGS sequence"/>
</dbReference>
<dbReference type="InterPro" id="IPR036388">
    <property type="entry name" value="WH-like_DNA-bd_sf"/>
</dbReference>
<protein>
    <submittedName>
        <fullName evidence="1">Transcriptional regulator</fullName>
    </submittedName>
</protein>
<organism evidence="1 2">
    <name type="scientific">Dyadobacter jiangsuensis</name>
    <dbReference type="NCBI Taxonomy" id="1591085"/>
    <lineage>
        <taxon>Bacteria</taxon>
        <taxon>Pseudomonadati</taxon>
        <taxon>Bacteroidota</taxon>
        <taxon>Cytophagia</taxon>
        <taxon>Cytophagales</taxon>
        <taxon>Spirosomataceae</taxon>
        <taxon>Dyadobacter</taxon>
    </lineage>
</organism>
<evidence type="ECO:0000313" key="1">
    <source>
        <dbReference type="EMBL" id="PSL33680.1"/>
    </source>
</evidence>
<dbReference type="InterPro" id="IPR036390">
    <property type="entry name" value="WH_DNA-bd_sf"/>
</dbReference>
<gene>
    <name evidence="1" type="ORF">CLV60_10149</name>
</gene>
<sequence length="209" mass="22915">MKNTASGSDRVIWMLKTAGPQPLTAIAAELNITTEGARFQLLKLAGEGLVQSSTVSKGRGRPQQIWALTKEGEGRFPDAHAELTVKLISTIRETLGQDALNAVIEANSQNGLRKYISETGGATDLEDRIARLAGIRDQEGYMVEYVKDEEGYLLIENHCPICAAATACQDFCRYELKTFQTVLGDGVDIKRVDHILAGARRCAYRISEK</sequence>
<evidence type="ECO:0000313" key="2">
    <source>
        <dbReference type="Proteomes" id="UP000241964"/>
    </source>
</evidence>
<accession>A0A2P8GIC2</accession>
<dbReference type="Gene3D" id="1.10.10.10">
    <property type="entry name" value="Winged helix-like DNA-binding domain superfamily/Winged helix DNA-binding domain"/>
    <property type="match status" value="1"/>
</dbReference>